<name>A0A1G8LPQ5_9CLOT</name>
<dbReference type="EMBL" id="FNDZ01000003">
    <property type="protein sequence ID" value="SDI57664.1"/>
    <property type="molecule type" value="Genomic_DNA"/>
</dbReference>
<reference evidence="1 2" key="1">
    <citation type="submission" date="2016-10" db="EMBL/GenBank/DDBJ databases">
        <authorList>
            <person name="de Groot N.N."/>
        </authorList>
    </citation>
    <scope>NUCLEOTIDE SEQUENCE [LARGE SCALE GENOMIC DNA]</scope>
    <source>
        <strain evidence="1 2">CGMCC 1.5058</strain>
    </source>
</reference>
<dbReference type="RefSeq" id="WP_031575255.1">
    <property type="nucleotide sequence ID" value="NZ_FNDZ01000003.1"/>
</dbReference>
<accession>A0A1G8LPQ5</accession>
<proteinExistence type="predicted"/>
<evidence type="ECO:0000313" key="1">
    <source>
        <dbReference type="EMBL" id="SDI57664.1"/>
    </source>
</evidence>
<dbReference type="Proteomes" id="UP000183255">
    <property type="component" value="Unassembled WGS sequence"/>
</dbReference>
<organism evidence="1 2">
    <name type="scientific">Proteiniclasticum ruminis</name>
    <dbReference type="NCBI Taxonomy" id="398199"/>
    <lineage>
        <taxon>Bacteria</taxon>
        <taxon>Bacillati</taxon>
        <taxon>Bacillota</taxon>
        <taxon>Clostridia</taxon>
        <taxon>Eubacteriales</taxon>
        <taxon>Clostridiaceae</taxon>
        <taxon>Proteiniclasticum</taxon>
    </lineage>
</organism>
<evidence type="ECO:0000313" key="2">
    <source>
        <dbReference type="Proteomes" id="UP000183255"/>
    </source>
</evidence>
<protein>
    <submittedName>
        <fullName evidence="1">Uncharacterized protein</fullName>
    </submittedName>
</protein>
<gene>
    <name evidence="1" type="ORF">SAMN05421804_103146</name>
</gene>
<sequence>MILTKLSKETFEKLMEFNKVASFGIWAPPNEPTPDNLNVKKSNTGDMTIFINPKLLDRLKDGVVFIALNASVHNGRKDGYNGPWAMFHSDDNGKQQDFRL</sequence>
<dbReference type="AlphaFoldDB" id="A0A1G8LPQ5"/>